<organism evidence="2 3">
    <name type="scientific">Rubus argutus</name>
    <name type="common">Southern blackberry</name>
    <dbReference type="NCBI Taxonomy" id="59490"/>
    <lineage>
        <taxon>Eukaryota</taxon>
        <taxon>Viridiplantae</taxon>
        <taxon>Streptophyta</taxon>
        <taxon>Embryophyta</taxon>
        <taxon>Tracheophyta</taxon>
        <taxon>Spermatophyta</taxon>
        <taxon>Magnoliopsida</taxon>
        <taxon>eudicotyledons</taxon>
        <taxon>Gunneridae</taxon>
        <taxon>Pentapetalae</taxon>
        <taxon>rosids</taxon>
        <taxon>fabids</taxon>
        <taxon>Rosales</taxon>
        <taxon>Rosaceae</taxon>
        <taxon>Rosoideae</taxon>
        <taxon>Rosoideae incertae sedis</taxon>
        <taxon>Rubus</taxon>
    </lineage>
</organism>
<dbReference type="PANTHER" id="PTHR33374">
    <property type="entry name" value="ARABINOGALACTAN PROTEIN 20"/>
    <property type="match status" value="1"/>
</dbReference>
<keyword evidence="3" id="KW-1185">Reference proteome</keyword>
<evidence type="ECO:0000313" key="2">
    <source>
        <dbReference type="EMBL" id="KAK9947715.1"/>
    </source>
</evidence>
<keyword evidence="1" id="KW-0472">Membrane</keyword>
<keyword evidence="1" id="KW-1133">Transmembrane helix</keyword>
<comment type="caution">
    <text evidence="2">The sequence shown here is derived from an EMBL/GenBank/DDBJ whole genome shotgun (WGS) entry which is preliminary data.</text>
</comment>
<dbReference type="Pfam" id="PF06376">
    <property type="entry name" value="AGP"/>
    <property type="match status" value="1"/>
</dbReference>
<accession>A0AAW1YHG4</accession>
<dbReference type="EMBL" id="JBEDUW010000001">
    <property type="protein sequence ID" value="KAK9947715.1"/>
    <property type="molecule type" value="Genomic_DNA"/>
</dbReference>
<protein>
    <submittedName>
        <fullName evidence="2">Uncharacterized protein</fullName>
    </submittedName>
</protein>
<proteinExistence type="predicted"/>
<feature type="transmembrane region" description="Helical" evidence="1">
    <location>
        <begin position="103"/>
        <end position="119"/>
    </location>
</feature>
<evidence type="ECO:0000256" key="1">
    <source>
        <dbReference type="SAM" id="Phobius"/>
    </source>
</evidence>
<dbReference type="Proteomes" id="UP001457282">
    <property type="component" value="Unassembled WGS sequence"/>
</dbReference>
<evidence type="ECO:0000313" key="3">
    <source>
        <dbReference type="Proteomes" id="UP001457282"/>
    </source>
</evidence>
<dbReference type="AlphaFoldDB" id="A0AAW1YHG4"/>
<dbReference type="InterPro" id="IPR009424">
    <property type="entry name" value="AGP16/20/22/41"/>
</dbReference>
<gene>
    <name evidence="2" type="ORF">M0R45_003327</name>
</gene>
<reference evidence="2 3" key="1">
    <citation type="journal article" date="2023" name="G3 (Bethesda)">
        <title>A chromosome-length genome assembly and annotation of blackberry (Rubus argutus, cv. 'Hillquist').</title>
        <authorList>
            <person name="Bruna T."/>
            <person name="Aryal R."/>
            <person name="Dudchenko O."/>
            <person name="Sargent D.J."/>
            <person name="Mead D."/>
            <person name="Buti M."/>
            <person name="Cavallini A."/>
            <person name="Hytonen T."/>
            <person name="Andres J."/>
            <person name="Pham M."/>
            <person name="Weisz D."/>
            <person name="Mascagni F."/>
            <person name="Usai G."/>
            <person name="Natali L."/>
            <person name="Bassil N."/>
            <person name="Fernandez G.E."/>
            <person name="Lomsadze A."/>
            <person name="Armour M."/>
            <person name="Olukolu B."/>
            <person name="Poorten T."/>
            <person name="Britton C."/>
            <person name="Davik J."/>
            <person name="Ashrafi H."/>
            <person name="Aiden E.L."/>
            <person name="Borodovsky M."/>
            <person name="Worthington M."/>
        </authorList>
    </citation>
    <scope>NUCLEOTIDE SEQUENCE [LARGE SCALE GENOMIC DNA]</scope>
    <source>
        <strain evidence="2">PI 553951</strain>
    </source>
</reference>
<keyword evidence="1" id="KW-0812">Transmembrane</keyword>
<feature type="transmembrane region" description="Helical" evidence="1">
    <location>
        <begin position="64"/>
        <end position="83"/>
    </location>
</feature>
<name>A0AAW1YHG4_RUBAR</name>
<sequence length="120" mass="13311">MSVDALHVPETPLPVYKYQTGKHPSNLLKLPLQNLEPLVCFFNFPFSLNLIHRICNSRMNSFRSCCALPIIGFMFMALLSLSYGQQEAPVPSPTSDGAAIDQGIAYVLLLLALAMTYLLH</sequence>